<dbReference type="AlphaFoldDB" id="A0A8J5LGV5"/>
<proteinExistence type="predicted"/>
<reference evidence="2 3" key="1">
    <citation type="submission" date="2020-08" db="EMBL/GenBank/DDBJ databases">
        <title>Plant Genome Project.</title>
        <authorList>
            <person name="Zhang R.-G."/>
        </authorList>
    </citation>
    <scope>NUCLEOTIDE SEQUENCE [LARGE SCALE GENOMIC DNA]</scope>
    <source>
        <tissue evidence="2">Rhizome</tissue>
    </source>
</reference>
<evidence type="ECO:0000313" key="3">
    <source>
        <dbReference type="Proteomes" id="UP000734854"/>
    </source>
</evidence>
<accession>A0A8J5LGV5</accession>
<feature type="compositionally biased region" description="Low complexity" evidence="1">
    <location>
        <begin position="18"/>
        <end position="27"/>
    </location>
</feature>
<protein>
    <submittedName>
        <fullName evidence="2">Uncharacterized protein</fullName>
    </submittedName>
</protein>
<organism evidence="2 3">
    <name type="scientific">Zingiber officinale</name>
    <name type="common">Ginger</name>
    <name type="synonym">Amomum zingiber</name>
    <dbReference type="NCBI Taxonomy" id="94328"/>
    <lineage>
        <taxon>Eukaryota</taxon>
        <taxon>Viridiplantae</taxon>
        <taxon>Streptophyta</taxon>
        <taxon>Embryophyta</taxon>
        <taxon>Tracheophyta</taxon>
        <taxon>Spermatophyta</taxon>
        <taxon>Magnoliopsida</taxon>
        <taxon>Liliopsida</taxon>
        <taxon>Zingiberales</taxon>
        <taxon>Zingiberaceae</taxon>
        <taxon>Zingiber</taxon>
    </lineage>
</organism>
<sequence length="130" mass="14246">MMASTSRDPDDSGGSPKSNQSSTQSTCLQLSSPHYLFLTKYEDLVNSTRTSVLLEEEHDARRQMASIVRAASQQVLASFENLSLSASSRNTTSNAEATMKEKKLIGTNNCQMSKKHALSSGKATFNYRMS</sequence>
<gene>
    <name evidence="2" type="ORF">ZIOFF_021952</name>
</gene>
<evidence type="ECO:0000256" key="1">
    <source>
        <dbReference type="SAM" id="MobiDB-lite"/>
    </source>
</evidence>
<evidence type="ECO:0000313" key="2">
    <source>
        <dbReference type="EMBL" id="KAG6518477.1"/>
    </source>
</evidence>
<comment type="caution">
    <text evidence="2">The sequence shown here is derived from an EMBL/GenBank/DDBJ whole genome shotgun (WGS) entry which is preliminary data.</text>
</comment>
<name>A0A8J5LGV5_ZINOF</name>
<dbReference type="Proteomes" id="UP000734854">
    <property type="component" value="Unassembled WGS sequence"/>
</dbReference>
<keyword evidence="3" id="KW-1185">Reference proteome</keyword>
<dbReference type="EMBL" id="JACMSC010000006">
    <property type="protein sequence ID" value="KAG6518477.1"/>
    <property type="molecule type" value="Genomic_DNA"/>
</dbReference>
<feature type="region of interest" description="Disordered" evidence="1">
    <location>
        <begin position="1"/>
        <end position="27"/>
    </location>
</feature>